<reference evidence="1 2" key="1">
    <citation type="submission" date="2019-03" db="EMBL/GenBank/DDBJ databases">
        <title>Deep-cultivation of Planctomycetes and their phenomic and genomic characterization uncovers novel biology.</title>
        <authorList>
            <person name="Wiegand S."/>
            <person name="Jogler M."/>
            <person name="Boedeker C."/>
            <person name="Pinto D."/>
            <person name="Vollmers J."/>
            <person name="Rivas-Marin E."/>
            <person name="Kohn T."/>
            <person name="Peeters S.H."/>
            <person name="Heuer A."/>
            <person name="Rast P."/>
            <person name="Oberbeckmann S."/>
            <person name="Bunk B."/>
            <person name="Jeske O."/>
            <person name="Meyerdierks A."/>
            <person name="Storesund J.E."/>
            <person name="Kallscheuer N."/>
            <person name="Luecker S."/>
            <person name="Lage O.M."/>
            <person name="Pohl T."/>
            <person name="Merkel B.J."/>
            <person name="Hornburger P."/>
            <person name="Mueller R.-W."/>
            <person name="Bruemmer F."/>
            <person name="Labrenz M."/>
            <person name="Spormann A.M."/>
            <person name="Op den Camp H."/>
            <person name="Overmann J."/>
            <person name="Amann R."/>
            <person name="Jetten M.S.M."/>
            <person name="Mascher T."/>
            <person name="Medema M.H."/>
            <person name="Devos D.P."/>
            <person name="Kaster A.-K."/>
            <person name="Ovreas L."/>
            <person name="Rohde M."/>
            <person name="Galperin M.Y."/>
            <person name="Jogler C."/>
        </authorList>
    </citation>
    <scope>NUCLEOTIDE SEQUENCE [LARGE SCALE GENOMIC DNA]</scope>
    <source>
        <strain evidence="1 2">V144</strain>
    </source>
</reference>
<evidence type="ECO:0000313" key="1">
    <source>
        <dbReference type="EMBL" id="QDT97668.1"/>
    </source>
</evidence>
<dbReference type="EMBL" id="CP037920">
    <property type="protein sequence ID" value="QDT97668.1"/>
    <property type="molecule type" value="Genomic_DNA"/>
</dbReference>
<sequence length="288" mass="29067">MGIGGGISEGDLACFPGGEILEGGAGIEGKGAIAIGVGGPFRRGHYDVVSQCAGIVVGVDIRGQDAGGDGESIFCSGDVGIICHGGIVDAGDRNRNRLCHRATVSVCDIVGVSDDFRLSWRQVVVNSGINVQRIRIDGNPRVIAECQEQITDAECITGVRVSGTGQQIQTISCLILIHRGTEDGTYSGSVIDSGNGHSDGSGVTDRRMGIGGGIGEGDLACFSGGEILEGGAGIEGKGAIAIGVGGPFRRGHYDVVSQCAGIVVGVDIRGQDAGGDGQSIFRGGDVGI</sequence>
<name>A0A517VXE5_9PLAN</name>
<dbReference type="Proteomes" id="UP000318704">
    <property type="component" value="Chromosome"/>
</dbReference>
<gene>
    <name evidence="1" type="ORF">V144x_31480</name>
</gene>
<organism evidence="1 2">
    <name type="scientific">Gimesia aquarii</name>
    <dbReference type="NCBI Taxonomy" id="2527964"/>
    <lineage>
        <taxon>Bacteria</taxon>
        <taxon>Pseudomonadati</taxon>
        <taxon>Planctomycetota</taxon>
        <taxon>Planctomycetia</taxon>
        <taxon>Planctomycetales</taxon>
        <taxon>Planctomycetaceae</taxon>
        <taxon>Gimesia</taxon>
    </lineage>
</organism>
<protein>
    <submittedName>
        <fullName evidence="1">Uncharacterized protein</fullName>
    </submittedName>
</protein>
<evidence type="ECO:0000313" key="2">
    <source>
        <dbReference type="Proteomes" id="UP000318704"/>
    </source>
</evidence>
<accession>A0A517VXE5</accession>
<proteinExistence type="predicted"/>
<dbReference type="AlphaFoldDB" id="A0A517VXE5"/>
<dbReference type="KEGG" id="gaw:V144x_31480"/>